<dbReference type="Proteomes" id="UP000017836">
    <property type="component" value="Unassembled WGS sequence"/>
</dbReference>
<accession>U5CYS1</accession>
<dbReference type="SUPFAM" id="SSF48452">
    <property type="entry name" value="TPR-like"/>
    <property type="match status" value="1"/>
</dbReference>
<feature type="compositionally biased region" description="Polar residues" evidence="1">
    <location>
        <begin position="173"/>
        <end position="188"/>
    </location>
</feature>
<dbReference type="OrthoDB" id="428342at2759"/>
<dbReference type="STRING" id="13333.U5CYS1"/>
<proteinExistence type="predicted"/>
<keyword evidence="3" id="KW-1185">Reference proteome</keyword>
<dbReference type="EMBL" id="KI392503">
    <property type="protein sequence ID" value="ERN15324.1"/>
    <property type="molecule type" value="Genomic_DNA"/>
</dbReference>
<dbReference type="AlphaFoldDB" id="U5CYS1"/>
<dbReference type="eggNOG" id="KOG2796">
    <property type="taxonomic scope" value="Eukaryota"/>
</dbReference>
<feature type="region of interest" description="Disordered" evidence="1">
    <location>
        <begin position="172"/>
        <end position="191"/>
    </location>
</feature>
<evidence type="ECO:0000256" key="1">
    <source>
        <dbReference type="SAM" id="MobiDB-lite"/>
    </source>
</evidence>
<sequence length="489" mass="55440">MELAFTFNPENLVSQPPLESFCNGIQTLQELARQGSWRTILDKISQARKLSLLQKPHEHLVYVSYSVLALVKLRRYGDASEQLETLDDLDSPKYRYETYPDIYPGFNGSMVPFGLRWLHAEMPHRLGKKQEALDRLYMLLDFVREKLKNRNYFSANNSLSSQMSEIHEAKTELSGNSHRGSLETSSTHDVTRDGVLLGSGSMVMQTSFDTQIDRHLVETESSSQEFIDPLRSDTGSNVGFSGDSPELRSNESEEGFGDFFSANNFAGSVRRDSRKNEVQLNGMGVCLCLWKRREEFLINSILSHHLNQKEFNVCVMLIQGLLQQSPSDLLLLSKLGYLQMQLGDLGGSETTLSKVDAILKEDEMGVSPRLSRYRNLINHNRALQFVVAKDYTAAVREYEEAIERDDSDMVAINNKALCLMYSRDLSGSIKVLESALERIPTVALNETIIVNLCSMYELAYVNHTEIKRTLNNWIARIAPDDFDSSCTRI</sequence>
<dbReference type="OMA" id="RDLVNCY"/>
<dbReference type="InterPro" id="IPR011990">
    <property type="entry name" value="TPR-like_helical_dom_sf"/>
</dbReference>
<reference evidence="3" key="1">
    <citation type="journal article" date="2013" name="Science">
        <title>The Amborella genome and the evolution of flowering plants.</title>
        <authorList>
            <consortium name="Amborella Genome Project"/>
        </authorList>
    </citation>
    <scope>NUCLEOTIDE SEQUENCE [LARGE SCALE GENOMIC DNA]</scope>
</reference>
<dbReference type="HOGENOM" id="CLU_043727_0_0_1"/>
<dbReference type="Gramene" id="ERN15324">
    <property type="protein sequence ID" value="ERN15324"/>
    <property type="gene ID" value="AMTR_s00036p00104380"/>
</dbReference>
<dbReference type="Gene3D" id="1.25.40.10">
    <property type="entry name" value="Tetratricopeptide repeat domain"/>
    <property type="match status" value="1"/>
</dbReference>
<protein>
    <submittedName>
        <fullName evidence="2">Uncharacterized protein</fullName>
    </submittedName>
</protein>
<gene>
    <name evidence="2" type="ORF">AMTR_s00036p00104380</name>
</gene>
<name>U5CYS1_AMBTC</name>
<dbReference type="KEGG" id="atr:18443608"/>
<dbReference type="PANTHER" id="PTHR21581">
    <property type="entry name" value="D-ALANYL-D-ALANINE CARBOXYPEPTIDASE"/>
    <property type="match status" value="1"/>
</dbReference>
<dbReference type="PANTHER" id="PTHR21581:SF6">
    <property type="entry name" value="TRAFFICKING PROTEIN PARTICLE COMPLEX SUBUNIT 12"/>
    <property type="match status" value="1"/>
</dbReference>
<organism evidence="2 3">
    <name type="scientific">Amborella trichopoda</name>
    <dbReference type="NCBI Taxonomy" id="13333"/>
    <lineage>
        <taxon>Eukaryota</taxon>
        <taxon>Viridiplantae</taxon>
        <taxon>Streptophyta</taxon>
        <taxon>Embryophyta</taxon>
        <taxon>Tracheophyta</taxon>
        <taxon>Spermatophyta</taxon>
        <taxon>Magnoliopsida</taxon>
        <taxon>Amborellales</taxon>
        <taxon>Amborellaceae</taxon>
        <taxon>Amborella</taxon>
    </lineage>
</organism>
<evidence type="ECO:0000313" key="3">
    <source>
        <dbReference type="Proteomes" id="UP000017836"/>
    </source>
</evidence>
<evidence type="ECO:0000313" key="2">
    <source>
        <dbReference type="EMBL" id="ERN15324.1"/>
    </source>
</evidence>
<feature type="region of interest" description="Disordered" evidence="1">
    <location>
        <begin position="234"/>
        <end position="255"/>
    </location>
</feature>